<dbReference type="Proteomes" id="UP000215256">
    <property type="component" value="Plasmid unnamed1"/>
</dbReference>
<gene>
    <name evidence="1" type="ORF">CES85_3592</name>
</gene>
<sequence length="292" mass="31740">MCQSGFKRQIQSTSIGSGSCDIYLGETMHHYKLFAISFTALMFTQYAAVAADTPLMRVASEPEKQIVQQDEWRFSASPYFWAAGISGTAGQFGLPPTKMNMDFGSLLDDLNFSFMGVIEGHYERYSLFSDIIYTKISTSGQTPFGVISEGVDVSSETFSGFFGGGYSLLEDGANRLDVVAGGRVWYASTEISFDGGLLDGHSGRDSAAWIDAVAGLRGKYFLTDALYFSGWGVVGAGQAKIDWDVAATFGYQFKDNLSAVAGYRALGVDYSHDGFIYDVVQQGPILGLVFHF</sequence>
<dbReference type="EMBL" id="CP022605">
    <property type="protein sequence ID" value="ASV88423.1"/>
    <property type="molecule type" value="Genomic_DNA"/>
</dbReference>
<evidence type="ECO:0008006" key="3">
    <source>
        <dbReference type="Google" id="ProtNLM"/>
    </source>
</evidence>
<name>A0A248UNJ7_9HYPH</name>
<geneLocation type="plasmid" evidence="1 2">
    <name>unnamed1</name>
</geneLocation>
<protein>
    <recommendedName>
        <fullName evidence="3">Porin family protein</fullName>
    </recommendedName>
</protein>
<keyword evidence="1" id="KW-0614">Plasmid</keyword>
<dbReference type="PROSITE" id="PS51257">
    <property type="entry name" value="PROKAR_LIPOPROTEIN"/>
    <property type="match status" value="1"/>
</dbReference>
<accession>A0A248UNJ7</accession>
<evidence type="ECO:0000313" key="2">
    <source>
        <dbReference type="Proteomes" id="UP000215256"/>
    </source>
</evidence>
<organism evidence="1 2">
    <name type="scientific">Ochrobactrum quorumnocens</name>
    <dbReference type="NCBI Taxonomy" id="271865"/>
    <lineage>
        <taxon>Bacteria</taxon>
        <taxon>Pseudomonadati</taxon>
        <taxon>Pseudomonadota</taxon>
        <taxon>Alphaproteobacteria</taxon>
        <taxon>Hyphomicrobiales</taxon>
        <taxon>Brucellaceae</taxon>
        <taxon>Brucella/Ochrobactrum group</taxon>
        <taxon>Ochrobactrum</taxon>
    </lineage>
</organism>
<proteinExistence type="predicted"/>
<dbReference type="KEGG" id="och:CES85_3592"/>
<dbReference type="AlphaFoldDB" id="A0A248UNJ7"/>
<evidence type="ECO:0000313" key="1">
    <source>
        <dbReference type="EMBL" id="ASV88423.1"/>
    </source>
</evidence>
<reference evidence="1 2" key="1">
    <citation type="submission" date="2017-07" db="EMBL/GenBank/DDBJ databases">
        <title>Phylogenetic study on the rhizospheric bacterium Ochrobactrum sp. A44.</title>
        <authorList>
            <person name="Krzyzanowska D.M."/>
            <person name="Ossowicki A."/>
            <person name="Rajewska M."/>
            <person name="Maciag T."/>
            <person name="Kaczynski Z."/>
            <person name="Czerwicka M."/>
            <person name="Jafra S."/>
        </authorList>
    </citation>
    <scope>NUCLEOTIDE SEQUENCE [LARGE SCALE GENOMIC DNA]</scope>
    <source>
        <strain evidence="1 2">A44</strain>
        <plasmid evidence="1 2">unnamed1</plasmid>
    </source>
</reference>